<accession>A0A4P9ZPY6</accession>
<feature type="compositionally biased region" description="Basic and acidic residues" evidence="1">
    <location>
        <begin position="7"/>
        <end position="18"/>
    </location>
</feature>
<evidence type="ECO:0000313" key="3">
    <source>
        <dbReference type="Proteomes" id="UP000268162"/>
    </source>
</evidence>
<sequence length="467" mass="52373">MPADTHTATDQDQSKVRGTDVGPVTYTDYTHSEKPPGYSEERPVPSYKDSLAQPGGSQFPLRVLYADQEDPVGLPEYGDHRVKDIQIYEGIRKLIQTGPGDKIIQLIYDFDSQYFVPTTLDNPMDKAIIKINNFDDDGIRMQFLSSFLVYEGRGGLAVDIANTRLRLLNDGFNIGHQEGHLTEMTGVMILTDCIRAAILVNDVDSLRQFLQVNEVATDDGVTGSGQTRYFDFMEYLGFFLMCLQWRHYEAARLLRCCVSMNYPLEPAYLNVAEQAIHWFDHMGCPKLSTPLNFPELLSNFPKHLLGLPADYELSERSQHRDLYYTVIDPSPFSKLKASALGGHEPEVDLVEARARLRPASTPRLSDQASRVPLSDLVDSSPLTNRTDTTDTDTGTSTATATATSDTLRPFAPRPEWLIRLQRNRAERIRMNSRPTVPSSRPTPDIMPSISSGRVGSLINRFNSMSNN</sequence>
<feature type="region of interest" description="Disordered" evidence="1">
    <location>
        <begin position="358"/>
        <end position="404"/>
    </location>
</feature>
<protein>
    <submittedName>
        <fullName evidence="2">Uncharacterized protein</fullName>
    </submittedName>
</protein>
<feature type="compositionally biased region" description="Low complexity" evidence="1">
    <location>
        <begin position="391"/>
        <end position="404"/>
    </location>
</feature>
<feature type="compositionally biased region" description="Basic and acidic residues" evidence="1">
    <location>
        <begin position="30"/>
        <end position="43"/>
    </location>
</feature>
<name>A0A4P9ZPY6_9FUNG</name>
<organism evidence="2 3">
    <name type="scientific">Dimargaris cristalligena</name>
    <dbReference type="NCBI Taxonomy" id="215637"/>
    <lineage>
        <taxon>Eukaryota</taxon>
        <taxon>Fungi</taxon>
        <taxon>Fungi incertae sedis</taxon>
        <taxon>Zoopagomycota</taxon>
        <taxon>Kickxellomycotina</taxon>
        <taxon>Dimargaritomycetes</taxon>
        <taxon>Dimargaritales</taxon>
        <taxon>Dimargaritaceae</taxon>
        <taxon>Dimargaris</taxon>
    </lineage>
</organism>
<reference evidence="3" key="1">
    <citation type="journal article" date="2018" name="Nat. Microbiol.">
        <title>Leveraging single-cell genomics to expand the fungal tree of life.</title>
        <authorList>
            <person name="Ahrendt S.R."/>
            <person name="Quandt C.A."/>
            <person name="Ciobanu D."/>
            <person name="Clum A."/>
            <person name="Salamov A."/>
            <person name="Andreopoulos B."/>
            <person name="Cheng J.F."/>
            <person name="Woyke T."/>
            <person name="Pelin A."/>
            <person name="Henrissat B."/>
            <person name="Reynolds N.K."/>
            <person name="Benny G.L."/>
            <person name="Smith M.E."/>
            <person name="James T.Y."/>
            <person name="Grigoriev I.V."/>
        </authorList>
    </citation>
    <scope>NUCLEOTIDE SEQUENCE [LARGE SCALE GENOMIC DNA]</scope>
    <source>
        <strain evidence="3">RSA 468</strain>
    </source>
</reference>
<gene>
    <name evidence="2" type="ORF">BJ085DRAFT_36727</name>
</gene>
<evidence type="ECO:0000313" key="2">
    <source>
        <dbReference type="EMBL" id="RKP34771.1"/>
    </source>
</evidence>
<evidence type="ECO:0000256" key="1">
    <source>
        <dbReference type="SAM" id="MobiDB-lite"/>
    </source>
</evidence>
<dbReference type="AlphaFoldDB" id="A0A4P9ZPY6"/>
<proteinExistence type="predicted"/>
<dbReference type="Proteomes" id="UP000268162">
    <property type="component" value="Unassembled WGS sequence"/>
</dbReference>
<feature type="region of interest" description="Disordered" evidence="1">
    <location>
        <begin position="1"/>
        <end position="53"/>
    </location>
</feature>
<keyword evidence="3" id="KW-1185">Reference proteome</keyword>
<dbReference type="EMBL" id="ML003077">
    <property type="protein sequence ID" value="RKP34771.1"/>
    <property type="molecule type" value="Genomic_DNA"/>
</dbReference>